<dbReference type="Proteomes" id="UP001189429">
    <property type="component" value="Unassembled WGS sequence"/>
</dbReference>
<evidence type="ECO:0000313" key="2">
    <source>
        <dbReference type="EMBL" id="CAK0851212.1"/>
    </source>
</evidence>
<protein>
    <submittedName>
        <fullName evidence="2">Uncharacterized protein</fullName>
    </submittedName>
</protein>
<accession>A0ABN9TY28</accession>
<gene>
    <name evidence="2" type="ORF">PCOR1329_LOCUS43401</name>
</gene>
<comment type="caution">
    <text evidence="2">The sequence shown here is derived from an EMBL/GenBank/DDBJ whole genome shotgun (WGS) entry which is preliminary data.</text>
</comment>
<reference evidence="2" key="1">
    <citation type="submission" date="2023-10" db="EMBL/GenBank/DDBJ databases">
        <authorList>
            <person name="Chen Y."/>
            <person name="Shah S."/>
            <person name="Dougan E. K."/>
            <person name="Thang M."/>
            <person name="Chan C."/>
        </authorList>
    </citation>
    <scope>NUCLEOTIDE SEQUENCE [LARGE SCALE GENOMIC DNA]</scope>
</reference>
<sequence>MKSTQSVVDGARAVTELHIASLSWWPAERVANAHSRRAPPLVGAAALTALVFLSVRSDWMSSSDFLSLASVFSRVLEYETSSYITLLVMLQVNESLLSMMALATSVSDSRCDLTSDDLVCKIACNCVGSSRCVVTNCFFSSSVYEFQASLRVGSSENQRSLLPRKLLQSVQRLIFSPLFFVYAPALGGPPVGLGGPGSVAKLNRNQGGRQPAKALDPKKRSARRAKGAPPAPLDYHPPAAAYPAEKRPPGVAELRSALPAHADTRIPTAHLRPGTGSGMRSGSQRELRDVFRGLGQGYQEISDPTECFSEASVSIAEISGLPAEEDSVNANGDIQHDCNYGIKNVYHDIVNDYTYILDDSDDAVYVCQTWYFHVVNESTRAKRQDACWNSAKAMTSVAAWPQSTISLISGTTLGVCIFSLGGDTINFYDQDLEDAYEIWLDRCDGLTTSTEYGISYLHYNCECDIGDFEQNSVNTNWNLKHNCDYDILDLYHDMVNDNNDLHYDCECNIRDF</sequence>
<organism evidence="2 3">
    <name type="scientific">Prorocentrum cordatum</name>
    <dbReference type="NCBI Taxonomy" id="2364126"/>
    <lineage>
        <taxon>Eukaryota</taxon>
        <taxon>Sar</taxon>
        <taxon>Alveolata</taxon>
        <taxon>Dinophyceae</taxon>
        <taxon>Prorocentrales</taxon>
        <taxon>Prorocentraceae</taxon>
        <taxon>Prorocentrum</taxon>
    </lineage>
</organism>
<keyword evidence="3" id="KW-1185">Reference proteome</keyword>
<name>A0ABN9TY28_9DINO</name>
<feature type="region of interest" description="Disordered" evidence="1">
    <location>
        <begin position="197"/>
        <end position="249"/>
    </location>
</feature>
<proteinExistence type="predicted"/>
<dbReference type="EMBL" id="CAUYUJ010015216">
    <property type="protein sequence ID" value="CAK0851212.1"/>
    <property type="molecule type" value="Genomic_DNA"/>
</dbReference>
<evidence type="ECO:0000256" key="1">
    <source>
        <dbReference type="SAM" id="MobiDB-lite"/>
    </source>
</evidence>
<evidence type="ECO:0000313" key="3">
    <source>
        <dbReference type="Proteomes" id="UP001189429"/>
    </source>
</evidence>